<evidence type="ECO:0000313" key="4">
    <source>
        <dbReference type="EMBL" id="MBE0361237.1"/>
    </source>
</evidence>
<evidence type="ECO:0000256" key="1">
    <source>
        <dbReference type="SAM" id="MobiDB-lite"/>
    </source>
</evidence>
<keyword evidence="2" id="KW-0472">Membrane</keyword>
<evidence type="ECO:0000256" key="2">
    <source>
        <dbReference type="SAM" id="Phobius"/>
    </source>
</evidence>
<evidence type="ECO:0000313" key="5">
    <source>
        <dbReference type="Proteomes" id="UP000648482"/>
    </source>
</evidence>
<feature type="region of interest" description="Disordered" evidence="1">
    <location>
        <begin position="383"/>
        <end position="475"/>
    </location>
</feature>
<feature type="compositionally biased region" description="Basic and acidic residues" evidence="1">
    <location>
        <begin position="333"/>
        <end position="347"/>
    </location>
</feature>
<protein>
    <recommendedName>
        <fullName evidence="6">Cell surface protein</fullName>
    </recommendedName>
</protein>
<reference evidence="4 5" key="1">
    <citation type="submission" date="2015-06" db="EMBL/GenBank/DDBJ databases">
        <title>Genome sequence of Pseudoalteromonas aliena.</title>
        <authorList>
            <person name="Xie B.-B."/>
            <person name="Rong J.-C."/>
            <person name="Qin Q.-L."/>
            <person name="Zhang Y.-Z."/>
        </authorList>
    </citation>
    <scope>NUCLEOTIDE SEQUENCE [LARGE SCALE GENOMIC DNA]</scope>
    <source>
        <strain evidence="4 5">SW19</strain>
    </source>
</reference>
<accession>A0ABR9E3Q8</accession>
<feature type="signal peptide" evidence="3">
    <location>
        <begin position="1"/>
        <end position="22"/>
    </location>
</feature>
<feature type="compositionally biased region" description="Basic and acidic residues" evidence="1">
    <location>
        <begin position="385"/>
        <end position="398"/>
    </location>
</feature>
<keyword evidence="2" id="KW-1133">Transmembrane helix</keyword>
<proteinExistence type="predicted"/>
<evidence type="ECO:0008006" key="6">
    <source>
        <dbReference type="Google" id="ProtNLM"/>
    </source>
</evidence>
<feature type="transmembrane region" description="Helical" evidence="2">
    <location>
        <begin position="190"/>
        <end position="209"/>
    </location>
</feature>
<dbReference type="RefSeq" id="WP_193156827.1">
    <property type="nucleotide sequence ID" value="NZ_AQGU01000029.1"/>
</dbReference>
<evidence type="ECO:0000256" key="3">
    <source>
        <dbReference type="SAM" id="SignalP"/>
    </source>
</evidence>
<keyword evidence="3" id="KW-0732">Signal</keyword>
<gene>
    <name evidence="4" type="ORF">PALI_b0178</name>
</gene>
<feature type="chain" id="PRO_5046462538" description="Cell surface protein" evidence="3">
    <location>
        <begin position="23"/>
        <end position="475"/>
    </location>
</feature>
<keyword evidence="2" id="KW-0812">Transmembrane</keyword>
<feature type="compositionally biased region" description="Basic and acidic residues" evidence="1">
    <location>
        <begin position="464"/>
        <end position="475"/>
    </location>
</feature>
<name>A0ABR9E3Q8_9GAMM</name>
<organism evidence="4 5">
    <name type="scientific">Pseudoalteromonas aliena SW19</name>
    <dbReference type="NCBI Taxonomy" id="1314866"/>
    <lineage>
        <taxon>Bacteria</taxon>
        <taxon>Pseudomonadati</taxon>
        <taxon>Pseudomonadota</taxon>
        <taxon>Gammaproteobacteria</taxon>
        <taxon>Alteromonadales</taxon>
        <taxon>Pseudoalteromonadaceae</taxon>
        <taxon>Pseudoalteromonas</taxon>
    </lineage>
</organism>
<dbReference type="EMBL" id="AQGU01000029">
    <property type="protein sequence ID" value="MBE0361237.1"/>
    <property type="molecule type" value="Genomic_DNA"/>
</dbReference>
<feature type="region of interest" description="Disordered" evidence="1">
    <location>
        <begin position="329"/>
        <end position="350"/>
    </location>
</feature>
<sequence length="475" mass="52058">MITLFTRLTLCFALLYSINSAAYNEAMCILIKQEMQQHSNDKTSRNYRNAVRDHSKNCIPPKQLQAQVKTVPITAKPTPVVEKTSEAVSEVITETVNKNVVNEQQTPTVVPLTDNKSQAMLDVKPVVHKPQANPKVVISEQKPTPPNNPIKPNSTLTKEVLPEPLSTLKPAPTLIPTQPSEPVVKSTHSLLLPSLILLIVVLIAVMAIVRLRRAKQNKETTAISSVAQTTPPLNASKAKVAEPAADNINKKSTINALDQKKSAILSEPIPQLNTAEFEAAEFEAAEFEAAEFEAAEFEAAANKAAARIKSANDFNEPKVRKFDPDALAINNPHKHESAVRNDQKSEELVSEPAIKPPELIHSPAPNENAHAVEKVFAPQATLFSNEHDFKEPEVRTFDPDAPLPGVKTQDKPKPVEPNVEAAKTDSSNPFANLSLDPSWDPESTEKPVIEKKKRTPKSQALIDAEARAKSMQTKE</sequence>
<keyword evidence="5" id="KW-1185">Reference proteome</keyword>
<comment type="caution">
    <text evidence="4">The sequence shown here is derived from an EMBL/GenBank/DDBJ whole genome shotgun (WGS) entry which is preliminary data.</text>
</comment>
<dbReference type="Proteomes" id="UP000648482">
    <property type="component" value="Unassembled WGS sequence"/>
</dbReference>